<dbReference type="CDD" id="cd06170">
    <property type="entry name" value="LuxR_C_like"/>
    <property type="match status" value="1"/>
</dbReference>
<evidence type="ECO:0000313" key="5">
    <source>
        <dbReference type="Proteomes" id="UP001501822"/>
    </source>
</evidence>
<evidence type="ECO:0000259" key="3">
    <source>
        <dbReference type="PROSITE" id="PS50043"/>
    </source>
</evidence>
<evidence type="ECO:0000256" key="1">
    <source>
        <dbReference type="ARBA" id="ARBA00022741"/>
    </source>
</evidence>
<dbReference type="SUPFAM" id="SSF48452">
    <property type="entry name" value="TPR-like"/>
    <property type="match status" value="1"/>
</dbReference>
<accession>A0ABN0XBV9</accession>
<dbReference type="SUPFAM" id="SSF46894">
    <property type="entry name" value="C-terminal effector domain of the bipartite response regulators"/>
    <property type="match status" value="1"/>
</dbReference>
<organism evidence="4 5">
    <name type="scientific">Actinoallomurus spadix</name>
    <dbReference type="NCBI Taxonomy" id="79912"/>
    <lineage>
        <taxon>Bacteria</taxon>
        <taxon>Bacillati</taxon>
        <taxon>Actinomycetota</taxon>
        <taxon>Actinomycetes</taxon>
        <taxon>Streptosporangiales</taxon>
        <taxon>Thermomonosporaceae</taxon>
        <taxon>Actinoallomurus</taxon>
    </lineage>
</organism>
<feature type="domain" description="HTH luxR-type" evidence="3">
    <location>
        <begin position="865"/>
        <end position="930"/>
    </location>
</feature>
<dbReference type="InterPro" id="IPR041664">
    <property type="entry name" value="AAA_16"/>
</dbReference>
<keyword evidence="2" id="KW-0067">ATP-binding</keyword>
<dbReference type="PANTHER" id="PTHR16305:SF35">
    <property type="entry name" value="TRANSCRIPTIONAL ACTIVATOR DOMAIN"/>
    <property type="match status" value="1"/>
</dbReference>
<name>A0ABN0XBV9_9ACTN</name>
<dbReference type="Pfam" id="PF00196">
    <property type="entry name" value="GerE"/>
    <property type="match status" value="1"/>
</dbReference>
<gene>
    <name evidence="4" type="ORF">GCM10010151_57710</name>
</gene>
<dbReference type="EMBL" id="BAAABM010000054">
    <property type="protein sequence ID" value="GAA0360342.1"/>
    <property type="molecule type" value="Genomic_DNA"/>
</dbReference>
<keyword evidence="5" id="KW-1185">Reference proteome</keyword>
<protein>
    <submittedName>
        <fullName evidence="4">LuxR family transcriptional regulator</fullName>
    </submittedName>
</protein>
<dbReference type="CDD" id="cd00009">
    <property type="entry name" value="AAA"/>
    <property type="match status" value="1"/>
</dbReference>
<sequence>MVRGGDAGPPVIGIIGREEELARVRRLLDPADTDRSPSLLVVGEPGSGKSTLLDVAAHEAEDRGLRVLRCRGHEAETGLVFAGLHQLLGPRSAEIQELPGPQRDALLRAFGLNEAEPAGAAGEPERLLINLAVLTLLSDAAYRRPLLVVVDDAQWLDACSLDALAFATRRLAGEPVSVLAAARSESVPEQFGAEFPRLFVPPLAEAAAGRLLDVQPFPPAGPLRRQILRQAAGNPLALVELARATADSPASLADGAVERLPMTARLERIFADRLARLPEDTRRALLFAAAADDPDLPAALLASSAAAPDGGIEAWLLAEKAGLVSLDSGRVTFRHPLMRSAVYQAASFAARREVHLALADALAGNPDRRAWHLAAAALAPDETIAAALEATADRARRRGGYRVAAAALERAARLSPDPHRQAGRLLEACDLAMHAGRPLWVEQLTTGVVAATDDPDLLTEAALWTGWALGATTRQKAALSHLLPLAASTAGTAPAVALTAVRHAAIVIYNMGDEGYRREALDLLARIPTDAGEDPDQTWPRAALDPFGDRPGHLRLLDRALALPDLGANELNEMGACAWVLDETATAVRLYGESMEHLRRVTTAGSNATLGQALAIAQFESGAWDAAEVTADDARRVAAENGLDMAGRAARYVGAALLALRGDTGRARELIDRAVAGIDPAESRALQARALAVRGAIATAEGNHPLAYELLRGLFTTDPDPVPLHYHASYYGLGDLAAAAVRARQRKDAAHVVDSVERRLAGRMSTRLTLLVHRARALLAPAHEAEEHFQTALAGPAGEQWPFERAQTRLEYAEWLRRRRRTGEARTALTQALPVFERLGARPWVARTTAELRACGVTMPAGREPARQVERLTAQQLQIARLAASGLTNREIGERLLLSPRTVGFHLYQVFPKLGVTTRAQLRDALNDAELG</sequence>
<dbReference type="InterPro" id="IPR000792">
    <property type="entry name" value="Tscrpt_reg_LuxR_C"/>
</dbReference>
<keyword evidence="1" id="KW-0547">Nucleotide-binding</keyword>
<evidence type="ECO:0000256" key="2">
    <source>
        <dbReference type="ARBA" id="ARBA00022840"/>
    </source>
</evidence>
<comment type="caution">
    <text evidence="4">The sequence shown here is derived from an EMBL/GenBank/DDBJ whole genome shotgun (WGS) entry which is preliminary data.</text>
</comment>
<proteinExistence type="predicted"/>
<dbReference type="Gene3D" id="3.40.50.300">
    <property type="entry name" value="P-loop containing nucleotide triphosphate hydrolases"/>
    <property type="match status" value="1"/>
</dbReference>
<dbReference type="InterPro" id="IPR036388">
    <property type="entry name" value="WH-like_DNA-bd_sf"/>
</dbReference>
<dbReference type="RefSeq" id="WP_252805710.1">
    <property type="nucleotide sequence ID" value="NZ_BAAABM010000054.1"/>
</dbReference>
<dbReference type="PANTHER" id="PTHR16305">
    <property type="entry name" value="TESTICULAR SOLUBLE ADENYLYL CYCLASE"/>
    <property type="match status" value="1"/>
</dbReference>
<reference evidence="4 5" key="1">
    <citation type="journal article" date="2019" name="Int. J. Syst. Evol. Microbiol.">
        <title>The Global Catalogue of Microorganisms (GCM) 10K type strain sequencing project: providing services to taxonomists for standard genome sequencing and annotation.</title>
        <authorList>
            <consortium name="The Broad Institute Genomics Platform"/>
            <consortium name="The Broad Institute Genome Sequencing Center for Infectious Disease"/>
            <person name="Wu L."/>
            <person name="Ma J."/>
        </authorList>
    </citation>
    <scope>NUCLEOTIDE SEQUENCE [LARGE SCALE GENOMIC DNA]</scope>
    <source>
        <strain evidence="4 5">JCM 3146</strain>
    </source>
</reference>
<dbReference type="SMART" id="SM00421">
    <property type="entry name" value="HTH_LUXR"/>
    <property type="match status" value="1"/>
</dbReference>
<dbReference type="Gene3D" id="1.25.40.10">
    <property type="entry name" value="Tetratricopeptide repeat domain"/>
    <property type="match status" value="1"/>
</dbReference>
<dbReference type="PRINTS" id="PR00038">
    <property type="entry name" value="HTHLUXR"/>
</dbReference>
<dbReference type="Gene3D" id="1.10.10.10">
    <property type="entry name" value="Winged helix-like DNA-binding domain superfamily/Winged helix DNA-binding domain"/>
    <property type="match status" value="1"/>
</dbReference>
<dbReference type="Pfam" id="PF13191">
    <property type="entry name" value="AAA_16"/>
    <property type="match status" value="1"/>
</dbReference>
<evidence type="ECO:0000313" key="4">
    <source>
        <dbReference type="EMBL" id="GAA0360342.1"/>
    </source>
</evidence>
<dbReference type="InterPro" id="IPR011990">
    <property type="entry name" value="TPR-like_helical_dom_sf"/>
</dbReference>
<dbReference type="InterPro" id="IPR016032">
    <property type="entry name" value="Sig_transdc_resp-reg_C-effctor"/>
</dbReference>
<dbReference type="Proteomes" id="UP001501822">
    <property type="component" value="Unassembled WGS sequence"/>
</dbReference>
<dbReference type="PROSITE" id="PS50043">
    <property type="entry name" value="HTH_LUXR_2"/>
    <property type="match status" value="1"/>
</dbReference>
<dbReference type="InterPro" id="IPR027417">
    <property type="entry name" value="P-loop_NTPase"/>
</dbReference>
<dbReference type="SUPFAM" id="SSF52540">
    <property type="entry name" value="P-loop containing nucleoside triphosphate hydrolases"/>
    <property type="match status" value="1"/>
</dbReference>